<sequence length="98" mass="11235">MSEIIQLNGRRIETDQLELRSLTDGRRQISCDFKVTSDAYHDIAVLLYEMNFRVALPAKGQEFDAAISNYFTDTTNLYKGNEVADYHLELTELASIKK</sequence>
<reference evidence="1 2" key="1">
    <citation type="submission" date="2018-10" db="EMBL/GenBank/DDBJ databases">
        <title>Genomic Encyclopedia of Type Strains, Phase IV (KMG-IV): sequencing the most valuable type-strain genomes for metagenomic binning, comparative biology and taxonomic classification.</title>
        <authorList>
            <person name="Goeker M."/>
        </authorList>
    </citation>
    <scope>NUCLEOTIDE SEQUENCE [LARGE SCALE GENOMIC DNA]</scope>
    <source>
        <strain evidence="1 2">DSM 20549</strain>
    </source>
</reference>
<evidence type="ECO:0000313" key="1">
    <source>
        <dbReference type="EMBL" id="RLJ86288.1"/>
    </source>
</evidence>
<protein>
    <submittedName>
        <fullName evidence="1">Uncharacterized protein DUF3219</fullName>
    </submittedName>
</protein>
<proteinExistence type="predicted"/>
<evidence type="ECO:0000313" key="2">
    <source>
        <dbReference type="Proteomes" id="UP000280791"/>
    </source>
</evidence>
<dbReference type="OrthoDB" id="2920197at2"/>
<dbReference type="RefSeq" id="WP_121300799.1">
    <property type="nucleotide sequence ID" value="NZ_QBEW01000005.1"/>
</dbReference>
<organism evidence="1 2">
    <name type="scientific">Planococcus citreus</name>
    <dbReference type="NCBI Taxonomy" id="1373"/>
    <lineage>
        <taxon>Bacteria</taxon>
        <taxon>Bacillati</taxon>
        <taxon>Bacillota</taxon>
        <taxon>Bacilli</taxon>
        <taxon>Bacillales</taxon>
        <taxon>Caryophanaceae</taxon>
        <taxon>Planococcus</taxon>
    </lineage>
</organism>
<gene>
    <name evidence="1" type="ORF">DFR62_2694</name>
</gene>
<dbReference type="AlphaFoldDB" id="A0A497YGT5"/>
<dbReference type="SUPFAM" id="SSF159173">
    <property type="entry name" value="YkvR-like"/>
    <property type="match status" value="1"/>
</dbReference>
<dbReference type="EMBL" id="RCCP01000004">
    <property type="protein sequence ID" value="RLJ86288.1"/>
    <property type="molecule type" value="Genomic_DNA"/>
</dbReference>
<accession>A0A497YGT5</accession>
<name>A0A497YGT5_9BACL</name>
<comment type="caution">
    <text evidence="1">The sequence shown here is derived from an EMBL/GenBank/DDBJ whole genome shotgun (WGS) entry which is preliminary data.</text>
</comment>
<dbReference type="InterPro" id="IPR023105">
    <property type="entry name" value="YkvR-like_sf"/>
</dbReference>
<dbReference type="Gene3D" id="2.40.30.80">
    <property type="entry name" value="YkvR-like"/>
    <property type="match status" value="1"/>
</dbReference>
<dbReference type="InterPro" id="IPR021596">
    <property type="entry name" value="DUF3219"/>
</dbReference>
<dbReference type="Pfam" id="PF11514">
    <property type="entry name" value="DUF3219"/>
    <property type="match status" value="1"/>
</dbReference>
<dbReference type="Proteomes" id="UP000280791">
    <property type="component" value="Unassembled WGS sequence"/>
</dbReference>
<keyword evidence="2" id="KW-1185">Reference proteome</keyword>